<evidence type="ECO:0000256" key="5">
    <source>
        <dbReference type="ARBA" id="ARBA00023049"/>
    </source>
</evidence>
<feature type="region of interest" description="Disordered" evidence="6">
    <location>
        <begin position="1"/>
        <end position="25"/>
    </location>
</feature>
<dbReference type="Gene3D" id="3.40.140.10">
    <property type="entry name" value="Cytidine Deaminase, domain 2"/>
    <property type="match status" value="1"/>
</dbReference>
<evidence type="ECO:0000256" key="3">
    <source>
        <dbReference type="ARBA" id="ARBA00022801"/>
    </source>
</evidence>
<evidence type="ECO:0000256" key="2">
    <source>
        <dbReference type="ARBA" id="ARBA00022723"/>
    </source>
</evidence>
<keyword evidence="3" id="KW-0378">Hydrolase</keyword>
<evidence type="ECO:0000259" key="7">
    <source>
        <dbReference type="Pfam" id="PF14464"/>
    </source>
</evidence>
<dbReference type="EMBL" id="DRBW01000151">
    <property type="protein sequence ID" value="HDM90311.1"/>
    <property type="molecule type" value="Genomic_DNA"/>
</dbReference>
<sequence>MGHGPRPDEEDSGRGPQGQDSSDKERALFRDRFRDKIAGFMMEERGMIKEVVLQAPAFVSMVLSALEVYHMETFGLLLGYRGDRFYAELAIPIQTAERSLYWTRPREVREKRIIELSEKLGLGYEILGDYHSHCKLGSSRGIAVPSNEDLATMEEGNLYIIIAVNEARRKTRWKQLSDGSLGGTLGGYNIKIAAFTPWGNWRYRKLRVLCPVATGIGELG</sequence>
<evidence type="ECO:0000313" key="8">
    <source>
        <dbReference type="EMBL" id="HDM90311.1"/>
    </source>
</evidence>
<keyword evidence="5" id="KW-0482">Metalloprotease</keyword>
<dbReference type="AlphaFoldDB" id="A0A7C1BAA5"/>
<comment type="caution">
    <text evidence="8">The sequence shown here is derived from an EMBL/GenBank/DDBJ whole genome shotgun (WGS) entry which is preliminary data.</text>
</comment>
<feature type="domain" description="JAB" evidence="7">
    <location>
        <begin position="56"/>
        <end position="168"/>
    </location>
</feature>
<organism evidence="8">
    <name type="scientific">candidate division WOR-3 bacterium</name>
    <dbReference type="NCBI Taxonomy" id="2052148"/>
    <lineage>
        <taxon>Bacteria</taxon>
        <taxon>Bacteria division WOR-3</taxon>
    </lineage>
</organism>
<dbReference type="Proteomes" id="UP000885931">
    <property type="component" value="Unassembled WGS sequence"/>
</dbReference>
<evidence type="ECO:0000256" key="4">
    <source>
        <dbReference type="ARBA" id="ARBA00022833"/>
    </source>
</evidence>
<evidence type="ECO:0000256" key="6">
    <source>
        <dbReference type="SAM" id="MobiDB-lite"/>
    </source>
</evidence>
<dbReference type="GO" id="GO:0046872">
    <property type="term" value="F:metal ion binding"/>
    <property type="evidence" value="ECO:0007669"/>
    <property type="project" value="UniProtKB-KW"/>
</dbReference>
<gene>
    <name evidence="8" type="ORF">ENG67_03770</name>
</gene>
<dbReference type="InterPro" id="IPR028090">
    <property type="entry name" value="JAB_dom_prok"/>
</dbReference>
<dbReference type="GO" id="GO:0006508">
    <property type="term" value="P:proteolysis"/>
    <property type="evidence" value="ECO:0007669"/>
    <property type="project" value="UniProtKB-KW"/>
</dbReference>
<dbReference type="SUPFAM" id="SSF102712">
    <property type="entry name" value="JAB1/MPN domain"/>
    <property type="match status" value="1"/>
</dbReference>
<keyword evidence="2" id="KW-0479">Metal-binding</keyword>
<accession>A0A7C1BAA5</accession>
<proteinExistence type="predicted"/>
<dbReference type="GO" id="GO:0008237">
    <property type="term" value="F:metallopeptidase activity"/>
    <property type="evidence" value="ECO:0007669"/>
    <property type="project" value="UniProtKB-KW"/>
</dbReference>
<keyword evidence="1" id="KW-0645">Protease</keyword>
<evidence type="ECO:0000256" key="1">
    <source>
        <dbReference type="ARBA" id="ARBA00022670"/>
    </source>
</evidence>
<keyword evidence="4" id="KW-0862">Zinc</keyword>
<name>A0A7C1BAA5_UNCW3</name>
<reference evidence="8" key="1">
    <citation type="journal article" date="2020" name="mSystems">
        <title>Genome- and Community-Level Interaction Insights into Carbon Utilization and Element Cycling Functions of Hydrothermarchaeota in Hydrothermal Sediment.</title>
        <authorList>
            <person name="Zhou Z."/>
            <person name="Liu Y."/>
            <person name="Xu W."/>
            <person name="Pan J."/>
            <person name="Luo Z.H."/>
            <person name="Li M."/>
        </authorList>
    </citation>
    <scope>NUCLEOTIDE SEQUENCE [LARGE SCALE GENOMIC DNA]</scope>
    <source>
        <strain evidence="8">HyVt-237</strain>
    </source>
</reference>
<dbReference type="Pfam" id="PF14464">
    <property type="entry name" value="Prok-JAB"/>
    <property type="match status" value="1"/>
</dbReference>
<protein>
    <recommendedName>
        <fullName evidence="7">JAB domain-containing protein</fullName>
    </recommendedName>
</protein>